<accession>A0ABT0IQA5</accession>
<evidence type="ECO:0008006" key="3">
    <source>
        <dbReference type="Google" id="ProtNLM"/>
    </source>
</evidence>
<protein>
    <recommendedName>
        <fullName evidence="3">MarR family transcriptional regulator</fullName>
    </recommendedName>
</protein>
<dbReference type="RefSeq" id="WP_248682754.1">
    <property type="nucleotide sequence ID" value="NZ_JALPRY010000010.1"/>
</dbReference>
<dbReference type="Proteomes" id="UP001202827">
    <property type="component" value="Unassembled WGS sequence"/>
</dbReference>
<name>A0ABT0IQA5_9HYPH</name>
<reference evidence="1 2" key="1">
    <citation type="submission" date="2022-04" db="EMBL/GenBank/DDBJ databases">
        <title>Rhizobium coralii sp. nov., isolated from coral Turbinaria peltata.</title>
        <authorList>
            <person name="Sun H."/>
        </authorList>
    </citation>
    <scope>NUCLEOTIDE SEQUENCE [LARGE SCALE GENOMIC DNA]</scope>
    <source>
        <strain evidence="1 2">NTR19</strain>
    </source>
</reference>
<sequence>MIRNFDEIQNSTKFLSLIKIQSEKFLGIHEEKPRLATVFSSQDRWLMAHVGLALHFEKIIGARHHGLSAASFVRSVTDHNVTSRNTAIAFLNEMLNYGIIDHRPHPTDRRMRIMVPASTAVEAIIGWTSLHLATLDALDGGDRTSWFHASPLTAISELQPAIAAGLLRDKTIRNPPQAFAHFMWMNSGFLITERLIASLEDCERLSERLPLRVTSAAVLTSGLNLSRSHSARKINEAERLGILGWSGTKGRSPMWLSREFVSSFCSVQAAKLEIIDQAVTRVQATPIHQIDRPQAERQPSPLN</sequence>
<comment type="caution">
    <text evidence="1">The sequence shown here is derived from an EMBL/GenBank/DDBJ whole genome shotgun (WGS) entry which is preliminary data.</text>
</comment>
<evidence type="ECO:0000313" key="2">
    <source>
        <dbReference type="Proteomes" id="UP001202827"/>
    </source>
</evidence>
<proteinExistence type="predicted"/>
<organism evidence="1 2">
    <name type="scientific">Neorhizobium turbinariae</name>
    <dbReference type="NCBI Taxonomy" id="2937795"/>
    <lineage>
        <taxon>Bacteria</taxon>
        <taxon>Pseudomonadati</taxon>
        <taxon>Pseudomonadota</taxon>
        <taxon>Alphaproteobacteria</taxon>
        <taxon>Hyphomicrobiales</taxon>
        <taxon>Rhizobiaceae</taxon>
        <taxon>Rhizobium/Agrobacterium group</taxon>
        <taxon>Neorhizobium</taxon>
    </lineage>
</organism>
<keyword evidence="2" id="KW-1185">Reference proteome</keyword>
<dbReference type="EMBL" id="JALPRY010000010">
    <property type="protein sequence ID" value="MCK8780056.1"/>
    <property type="molecule type" value="Genomic_DNA"/>
</dbReference>
<evidence type="ECO:0000313" key="1">
    <source>
        <dbReference type="EMBL" id="MCK8780056.1"/>
    </source>
</evidence>
<gene>
    <name evidence="1" type="ORF">M0654_08680</name>
</gene>